<dbReference type="SUPFAM" id="SSF53474">
    <property type="entry name" value="alpha/beta-Hydrolases"/>
    <property type="match status" value="1"/>
</dbReference>
<keyword evidence="3" id="KW-1185">Reference proteome</keyword>
<dbReference type="Pfam" id="PF00561">
    <property type="entry name" value="Abhydrolase_1"/>
    <property type="match status" value="1"/>
</dbReference>
<dbReference type="EMBL" id="BIFR01000001">
    <property type="protein sequence ID" value="GCE11138.1"/>
    <property type="molecule type" value="Genomic_DNA"/>
</dbReference>
<dbReference type="AlphaFoldDB" id="A0A401ZW71"/>
<dbReference type="GO" id="GO:0016020">
    <property type="term" value="C:membrane"/>
    <property type="evidence" value="ECO:0007669"/>
    <property type="project" value="TreeGrafter"/>
</dbReference>
<dbReference type="Proteomes" id="UP000287352">
    <property type="component" value="Unassembled WGS sequence"/>
</dbReference>
<name>A0A401ZW71_9CHLR</name>
<comment type="caution">
    <text evidence="2">The sequence shown here is derived from an EMBL/GenBank/DDBJ whole genome shotgun (WGS) entry which is preliminary data.</text>
</comment>
<proteinExistence type="predicted"/>
<dbReference type="PANTHER" id="PTHR43798:SF33">
    <property type="entry name" value="HYDROLASE, PUTATIVE (AFU_ORTHOLOGUE AFUA_2G14860)-RELATED"/>
    <property type="match status" value="1"/>
</dbReference>
<reference evidence="3" key="1">
    <citation type="submission" date="2018-12" db="EMBL/GenBank/DDBJ databases">
        <title>Tengunoibacter tsumagoiensis gen. nov., sp. nov., Dictyobacter kobayashii sp. nov., D. alpinus sp. nov., and D. joshuensis sp. nov. and description of Dictyobacteraceae fam. nov. within the order Ktedonobacterales isolated from Tengu-no-mugimeshi.</title>
        <authorList>
            <person name="Wang C.M."/>
            <person name="Zheng Y."/>
            <person name="Sakai Y."/>
            <person name="Toyoda A."/>
            <person name="Minakuchi Y."/>
            <person name="Abe K."/>
            <person name="Yokota A."/>
            <person name="Yabe S."/>
        </authorList>
    </citation>
    <scope>NUCLEOTIDE SEQUENCE [LARGE SCALE GENOMIC DNA]</scope>
    <source>
        <strain evidence="3">Uno3</strain>
    </source>
</reference>
<dbReference type="InterPro" id="IPR050266">
    <property type="entry name" value="AB_hydrolase_sf"/>
</dbReference>
<feature type="domain" description="AB hydrolase-1" evidence="1">
    <location>
        <begin position="38"/>
        <end position="277"/>
    </location>
</feature>
<dbReference type="InterPro" id="IPR029058">
    <property type="entry name" value="AB_hydrolase_fold"/>
</dbReference>
<dbReference type="OrthoDB" id="9797695at2"/>
<dbReference type="RefSeq" id="WP_126578792.1">
    <property type="nucleotide sequence ID" value="NZ_BIFR01000001.1"/>
</dbReference>
<protein>
    <submittedName>
        <fullName evidence="2">Oxidoreductase</fullName>
    </submittedName>
</protein>
<dbReference type="PANTHER" id="PTHR43798">
    <property type="entry name" value="MONOACYLGLYCEROL LIPASE"/>
    <property type="match status" value="1"/>
</dbReference>
<accession>A0A401ZW71</accession>
<evidence type="ECO:0000313" key="2">
    <source>
        <dbReference type="EMBL" id="GCE11138.1"/>
    </source>
</evidence>
<sequence>MASKTPNVAGALERRTARSVHYTISYTVQGAEYGTDGAIVLLHDIVAGAFAWEGLLPQLAGLNRAVYAFDMLGYGHSDHPWPADTSVWGHADVLSYLFKELNLTNIVLVGHGLGGGVAQILATRLYREQTAALVLVDSIAYSHSFAENWPLPEMEKKADFDAPKQITLEDLIKELRATLPHAVVNTQGFNDVLDTYVQPWESELGKEVLFQHVRLLVPFYTNSVSSDLAVLNKPVLLVWGEKDEQVPVKFAQRLHREIPGSELVIVPDAGHLVLFDAADAVANALTTFVKGL</sequence>
<dbReference type="PRINTS" id="PR00111">
    <property type="entry name" value="ABHYDROLASE"/>
</dbReference>
<organism evidence="2 3">
    <name type="scientific">Tengunoibacter tsumagoiensis</name>
    <dbReference type="NCBI Taxonomy" id="2014871"/>
    <lineage>
        <taxon>Bacteria</taxon>
        <taxon>Bacillati</taxon>
        <taxon>Chloroflexota</taxon>
        <taxon>Ktedonobacteria</taxon>
        <taxon>Ktedonobacterales</taxon>
        <taxon>Dictyobacteraceae</taxon>
        <taxon>Tengunoibacter</taxon>
    </lineage>
</organism>
<evidence type="ECO:0000259" key="1">
    <source>
        <dbReference type="Pfam" id="PF00561"/>
    </source>
</evidence>
<dbReference type="Gene3D" id="3.40.50.1820">
    <property type="entry name" value="alpha/beta hydrolase"/>
    <property type="match status" value="1"/>
</dbReference>
<dbReference type="InterPro" id="IPR000073">
    <property type="entry name" value="AB_hydrolase_1"/>
</dbReference>
<gene>
    <name evidence="2" type="ORF">KTT_09970</name>
</gene>
<evidence type="ECO:0000313" key="3">
    <source>
        <dbReference type="Proteomes" id="UP000287352"/>
    </source>
</evidence>